<reference evidence="2" key="1">
    <citation type="submission" date="2019-06" db="EMBL/GenBank/DDBJ databases">
        <authorList>
            <consortium name="Wellcome Sanger Institute Data Sharing"/>
        </authorList>
    </citation>
    <scope>NUCLEOTIDE SEQUENCE [LARGE SCALE GENOMIC DNA]</scope>
</reference>
<proteinExistence type="predicted"/>
<dbReference type="PANTHER" id="PTHR45784">
    <property type="entry name" value="C-TYPE LECTIN DOMAIN FAMILY 20 MEMBER A-RELATED"/>
    <property type="match status" value="1"/>
</dbReference>
<sequence>LVFCSTITSLFKCFPQGKCHLFLQKLGFGITSCLESFHRKYHYVNQKMTWTDAQSYCREKYNDLATFESMEDIEKLSRPNMDNDMIWMGLYDDPNSWIVNLGNDTNSWRWSATETTSRTGYDNWSAGQPNYDQGKDLCVRMLSGGSWTDTFCTEERYFACYEG</sequence>
<evidence type="ECO:0000313" key="2">
    <source>
        <dbReference type="Ensembl" id="ENSSFAP00005004603.1"/>
    </source>
</evidence>
<keyword evidence="3" id="KW-1185">Reference proteome</keyword>
<feature type="domain" description="C-type lectin" evidence="1">
    <location>
        <begin position="41"/>
        <end position="161"/>
    </location>
</feature>
<reference evidence="2" key="3">
    <citation type="submission" date="2025-09" db="UniProtKB">
        <authorList>
            <consortium name="Ensembl"/>
        </authorList>
    </citation>
    <scope>IDENTIFICATION</scope>
</reference>
<reference evidence="2" key="2">
    <citation type="submission" date="2025-08" db="UniProtKB">
        <authorList>
            <consortium name="Ensembl"/>
        </authorList>
    </citation>
    <scope>IDENTIFICATION</scope>
</reference>
<evidence type="ECO:0000313" key="3">
    <source>
        <dbReference type="Proteomes" id="UP000472267"/>
    </source>
</evidence>
<dbReference type="SMART" id="SM00034">
    <property type="entry name" value="CLECT"/>
    <property type="match status" value="1"/>
</dbReference>
<dbReference type="Ensembl" id="ENSSFAT00005004894.1">
    <property type="protein sequence ID" value="ENSSFAP00005004603.1"/>
    <property type="gene ID" value="ENSSFAG00005003033.1"/>
</dbReference>
<dbReference type="InterPro" id="IPR016186">
    <property type="entry name" value="C-type_lectin-like/link_sf"/>
</dbReference>
<evidence type="ECO:0000259" key="1">
    <source>
        <dbReference type="PROSITE" id="PS50041"/>
    </source>
</evidence>
<dbReference type="OMA" id="HIILREY"/>
<dbReference type="Proteomes" id="UP000472267">
    <property type="component" value="Chromosome 11"/>
</dbReference>
<dbReference type="PROSITE" id="PS50041">
    <property type="entry name" value="C_TYPE_LECTIN_2"/>
    <property type="match status" value="1"/>
</dbReference>
<dbReference type="InParanoid" id="A0A672FE40"/>
<name>A0A672FE40_SALFA</name>
<dbReference type="Gene3D" id="3.10.100.10">
    <property type="entry name" value="Mannose-Binding Protein A, subunit A"/>
    <property type="match status" value="1"/>
</dbReference>
<organism evidence="2 3">
    <name type="scientific">Salarias fasciatus</name>
    <name type="common">Jewelled blenny</name>
    <name type="synonym">Blennius fasciatus</name>
    <dbReference type="NCBI Taxonomy" id="181472"/>
    <lineage>
        <taxon>Eukaryota</taxon>
        <taxon>Metazoa</taxon>
        <taxon>Chordata</taxon>
        <taxon>Craniata</taxon>
        <taxon>Vertebrata</taxon>
        <taxon>Euteleostomi</taxon>
        <taxon>Actinopterygii</taxon>
        <taxon>Neopterygii</taxon>
        <taxon>Teleostei</taxon>
        <taxon>Neoteleostei</taxon>
        <taxon>Acanthomorphata</taxon>
        <taxon>Ovalentaria</taxon>
        <taxon>Blenniimorphae</taxon>
        <taxon>Blenniiformes</taxon>
        <taxon>Blennioidei</taxon>
        <taxon>Blenniidae</taxon>
        <taxon>Salariinae</taxon>
        <taxon>Salarias</taxon>
    </lineage>
</organism>
<dbReference type="SUPFAM" id="SSF56436">
    <property type="entry name" value="C-type lectin-like"/>
    <property type="match status" value="1"/>
</dbReference>
<dbReference type="AlphaFoldDB" id="A0A672FE40"/>
<dbReference type="PANTHER" id="PTHR45784:SF3">
    <property type="entry name" value="C-TYPE LECTIN DOMAIN FAMILY 4 MEMBER K-LIKE-RELATED"/>
    <property type="match status" value="1"/>
</dbReference>
<dbReference type="Pfam" id="PF00059">
    <property type="entry name" value="Lectin_C"/>
    <property type="match status" value="1"/>
</dbReference>
<dbReference type="InterPro" id="IPR001304">
    <property type="entry name" value="C-type_lectin-like"/>
</dbReference>
<accession>A0A672FE40</accession>
<protein>
    <recommendedName>
        <fullName evidence="1">C-type lectin domain-containing protein</fullName>
    </recommendedName>
</protein>
<dbReference type="InterPro" id="IPR016187">
    <property type="entry name" value="CTDL_fold"/>
</dbReference>